<dbReference type="InterPro" id="IPR029054">
    <property type="entry name" value="dUTPase-like"/>
</dbReference>
<dbReference type="InterPro" id="IPR036157">
    <property type="entry name" value="dUTPase-like_sf"/>
</dbReference>
<reference evidence="7" key="1">
    <citation type="journal article" date="2023" name="Nat. Commun.">
        <title>Diploid and tetraploid genomes of Acorus and the evolution of monocots.</title>
        <authorList>
            <person name="Ma L."/>
            <person name="Liu K.W."/>
            <person name="Li Z."/>
            <person name="Hsiao Y.Y."/>
            <person name="Qi Y."/>
            <person name="Fu T."/>
            <person name="Tang G.D."/>
            <person name="Zhang D."/>
            <person name="Sun W.H."/>
            <person name="Liu D.K."/>
            <person name="Li Y."/>
            <person name="Chen G.Z."/>
            <person name="Liu X.D."/>
            <person name="Liao X.Y."/>
            <person name="Jiang Y.T."/>
            <person name="Yu X."/>
            <person name="Hao Y."/>
            <person name="Huang J."/>
            <person name="Zhao X.W."/>
            <person name="Ke S."/>
            <person name="Chen Y.Y."/>
            <person name="Wu W.L."/>
            <person name="Hsu J.L."/>
            <person name="Lin Y.F."/>
            <person name="Huang M.D."/>
            <person name="Li C.Y."/>
            <person name="Huang L."/>
            <person name="Wang Z.W."/>
            <person name="Zhao X."/>
            <person name="Zhong W.Y."/>
            <person name="Peng D.H."/>
            <person name="Ahmad S."/>
            <person name="Lan S."/>
            <person name="Zhang J.S."/>
            <person name="Tsai W.C."/>
            <person name="Van de Peer Y."/>
            <person name="Liu Z.J."/>
        </authorList>
    </citation>
    <scope>NUCLEOTIDE SEQUENCE</scope>
    <source>
        <strain evidence="7">CP</strain>
    </source>
</reference>
<dbReference type="GO" id="GO:0000287">
    <property type="term" value="F:magnesium ion binding"/>
    <property type="evidence" value="ECO:0007669"/>
    <property type="project" value="UniProtKB-UniRule"/>
</dbReference>
<comment type="pathway">
    <text evidence="1 5">Pyrimidine metabolism; dUMP biosynthesis; dUMP from dCTP (dUTP route): step 2/2.</text>
</comment>
<dbReference type="PANTHER" id="PTHR11241:SF0">
    <property type="entry name" value="DEOXYURIDINE 5'-TRIPHOSPHATE NUCLEOTIDOHYDROLASE"/>
    <property type="match status" value="1"/>
</dbReference>
<evidence type="ECO:0000259" key="6">
    <source>
        <dbReference type="Pfam" id="PF00692"/>
    </source>
</evidence>
<reference evidence="7" key="2">
    <citation type="submission" date="2023-06" db="EMBL/GenBank/DDBJ databases">
        <authorList>
            <person name="Ma L."/>
            <person name="Liu K.-W."/>
            <person name="Li Z."/>
            <person name="Hsiao Y.-Y."/>
            <person name="Qi Y."/>
            <person name="Fu T."/>
            <person name="Tang G."/>
            <person name="Zhang D."/>
            <person name="Sun W.-H."/>
            <person name="Liu D.-K."/>
            <person name="Li Y."/>
            <person name="Chen G.-Z."/>
            <person name="Liu X.-D."/>
            <person name="Liao X.-Y."/>
            <person name="Jiang Y.-T."/>
            <person name="Yu X."/>
            <person name="Hao Y."/>
            <person name="Huang J."/>
            <person name="Zhao X.-W."/>
            <person name="Ke S."/>
            <person name="Chen Y.-Y."/>
            <person name="Wu W.-L."/>
            <person name="Hsu J.-L."/>
            <person name="Lin Y.-F."/>
            <person name="Huang M.-D."/>
            <person name="Li C.-Y."/>
            <person name="Huang L."/>
            <person name="Wang Z.-W."/>
            <person name="Zhao X."/>
            <person name="Zhong W.-Y."/>
            <person name="Peng D.-H."/>
            <person name="Ahmad S."/>
            <person name="Lan S."/>
            <person name="Zhang J.-S."/>
            <person name="Tsai W.-C."/>
            <person name="Van De Peer Y."/>
            <person name="Liu Z.-J."/>
        </authorList>
    </citation>
    <scope>NUCLEOTIDE SEQUENCE</scope>
    <source>
        <strain evidence="7">CP</strain>
        <tissue evidence="7">Leaves</tissue>
    </source>
</reference>
<keyword evidence="4 5" id="KW-0546">Nucleotide metabolism</keyword>
<dbReference type="AlphaFoldDB" id="A0AAV9EA63"/>
<dbReference type="SUPFAM" id="SSF51283">
    <property type="entry name" value="dUTPase-like"/>
    <property type="match status" value="1"/>
</dbReference>
<evidence type="ECO:0000256" key="3">
    <source>
        <dbReference type="ARBA" id="ARBA00022801"/>
    </source>
</evidence>
<keyword evidence="5" id="KW-0460">Magnesium</keyword>
<accession>A0AAV9EA63</accession>
<comment type="similarity">
    <text evidence="2 5">Belongs to the dUTPase family.</text>
</comment>
<dbReference type="GO" id="GO:0046081">
    <property type="term" value="P:dUTP catabolic process"/>
    <property type="evidence" value="ECO:0007669"/>
    <property type="project" value="UniProtKB-UniRule"/>
</dbReference>
<comment type="cofactor">
    <cofactor evidence="5">
        <name>Mg(2+)</name>
        <dbReference type="ChEBI" id="CHEBI:18420"/>
    </cofactor>
</comment>
<evidence type="ECO:0000256" key="5">
    <source>
        <dbReference type="RuleBase" id="RU367024"/>
    </source>
</evidence>
<comment type="function">
    <text evidence="5">Involved in nucleotide metabolism via production of dUMP, the immediate precursor of thymidine nucleotides, and decreases the intracellular concentration of dUTP so that uracil cannot be incorporated into DNA.</text>
</comment>
<dbReference type="EMBL" id="JAUJYO010000008">
    <property type="protein sequence ID" value="KAK1309903.1"/>
    <property type="molecule type" value="Genomic_DNA"/>
</dbReference>
<evidence type="ECO:0000313" key="8">
    <source>
        <dbReference type="Proteomes" id="UP001180020"/>
    </source>
</evidence>
<dbReference type="InterPro" id="IPR033704">
    <property type="entry name" value="dUTPase_trimeric"/>
</dbReference>
<evidence type="ECO:0000256" key="1">
    <source>
        <dbReference type="ARBA" id="ARBA00005142"/>
    </source>
</evidence>
<evidence type="ECO:0000256" key="2">
    <source>
        <dbReference type="ARBA" id="ARBA00006581"/>
    </source>
</evidence>
<keyword evidence="8" id="KW-1185">Reference proteome</keyword>
<keyword evidence="5" id="KW-0479">Metal-binding</keyword>
<evidence type="ECO:0000256" key="4">
    <source>
        <dbReference type="ARBA" id="ARBA00023080"/>
    </source>
</evidence>
<dbReference type="Proteomes" id="UP001180020">
    <property type="component" value="Unassembled WGS sequence"/>
</dbReference>
<dbReference type="InterPro" id="IPR008181">
    <property type="entry name" value="dUTPase"/>
</dbReference>
<dbReference type="GO" id="GO:0004170">
    <property type="term" value="F:dUTP diphosphatase activity"/>
    <property type="evidence" value="ECO:0007669"/>
    <property type="project" value="UniProtKB-UniRule"/>
</dbReference>
<dbReference type="CDD" id="cd07557">
    <property type="entry name" value="trimeric_dUTPase"/>
    <property type="match status" value="1"/>
</dbReference>
<organism evidence="7 8">
    <name type="scientific">Acorus calamus</name>
    <name type="common">Sweet flag</name>
    <dbReference type="NCBI Taxonomy" id="4465"/>
    <lineage>
        <taxon>Eukaryota</taxon>
        <taxon>Viridiplantae</taxon>
        <taxon>Streptophyta</taxon>
        <taxon>Embryophyta</taxon>
        <taxon>Tracheophyta</taxon>
        <taxon>Spermatophyta</taxon>
        <taxon>Magnoliopsida</taxon>
        <taxon>Liliopsida</taxon>
        <taxon>Acoraceae</taxon>
        <taxon>Acorus</taxon>
    </lineage>
</organism>
<name>A0AAV9EA63_ACOCL</name>
<proteinExistence type="inferred from homology"/>
<comment type="catalytic activity">
    <reaction evidence="5">
        <text>dUTP + H2O = dUMP + diphosphate + H(+)</text>
        <dbReference type="Rhea" id="RHEA:10248"/>
        <dbReference type="ChEBI" id="CHEBI:15377"/>
        <dbReference type="ChEBI" id="CHEBI:15378"/>
        <dbReference type="ChEBI" id="CHEBI:33019"/>
        <dbReference type="ChEBI" id="CHEBI:61555"/>
        <dbReference type="ChEBI" id="CHEBI:246422"/>
        <dbReference type="EC" id="3.6.1.23"/>
    </reaction>
</comment>
<dbReference type="EC" id="3.6.1.23" evidence="5"/>
<gene>
    <name evidence="7" type="primary">DUT</name>
    <name evidence="7" type="ORF">QJS10_CPA08g01492</name>
</gene>
<feature type="domain" description="dUTPase-like" evidence="6">
    <location>
        <begin position="38"/>
        <end position="118"/>
    </location>
</feature>
<dbReference type="GO" id="GO:0006226">
    <property type="term" value="P:dUMP biosynthetic process"/>
    <property type="evidence" value="ECO:0007669"/>
    <property type="project" value="UniProtKB-UniRule"/>
</dbReference>
<dbReference type="Gene3D" id="2.70.40.10">
    <property type="match status" value="1"/>
</dbReference>
<keyword evidence="3 5" id="KW-0378">Hydrolase</keyword>
<dbReference type="PANTHER" id="PTHR11241">
    <property type="entry name" value="DEOXYURIDINE 5'-TRIPHOSPHATE NUCLEOTIDOHYDROLASE"/>
    <property type="match status" value="1"/>
</dbReference>
<dbReference type="Pfam" id="PF00692">
    <property type="entry name" value="dUTPase"/>
    <property type="match status" value="1"/>
</dbReference>
<protein>
    <recommendedName>
        <fullName evidence="5">Deoxyuridine 5'-triphosphate nucleotidohydrolase</fullName>
        <shortName evidence="5">dUTPase</shortName>
        <ecNumber evidence="5">3.6.1.23</ecNumber>
    </recommendedName>
    <alternativeName>
        <fullName evidence="5">dUTP pyrophosphatase</fullName>
    </alternativeName>
</protein>
<sequence length="144" mass="15409">MGGHIGNGFSETTLPLLKVKKLSNKAILPSRASPLFAAPRSGWLAWKHSITVGAGVVDADYRGSVGVILFNQSDVDFKVTPGDRIAQLIIERIMTPDVVEVDDLDSTVRGVGGFGSTGVGQKNESRNQQQPLLLQLKQVKLLTG</sequence>
<evidence type="ECO:0000313" key="7">
    <source>
        <dbReference type="EMBL" id="KAK1309903.1"/>
    </source>
</evidence>
<comment type="caution">
    <text evidence="7">The sequence shown here is derived from an EMBL/GenBank/DDBJ whole genome shotgun (WGS) entry which is preliminary data.</text>
</comment>